<name>X1SD40_9ZZZZ</name>
<dbReference type="GO" id="GO:0071555">
    <property type="term" value="P:cell wall organization"/>
    <property type="evidence" value="ECO:0007669"/>
    <property type="project" value="TreeGrafter"/>
</dbReference>
<proteinExistence type="predicted"/>
<evidence type="ECO:0000259" key="1">
    <source>
        <dbReference type="Pfam" id="PF00905"/>
    </source>
</evidence>
<accession>X1SD40</accession>
<feature type="domain" description="Penicillin-binding protein transpeptidase" evidence="1">
    <location>
        <begin position="2"/>
        <end position="116"/>
    </location>
</feature>
<dbReference type="AlphaFoldDB" id="X1SD40"/>
<sequence length="123" mass="13616">VYKLHLVKKIISADGKTVKEIKPEIHKKVDFSLDTFKIMKEGLRQTILKGTGWRANIKEVAVAGKTGTAQNPQGETHAWFIGFAPYENPEVCITVFIENGGEGGEVAAPIARAMLEKYFNVQN</sequence>
<dbReference type="Pfam" id="PF00905">
    <property type="entry name" value="Transpeptidase"/>
    <property type="match status" value="1"/>
</dbReference>
<evidence type="ECO:0000313" key="2">
    <source>
        <dbReference type="EMBL" id="GAI77026.1"/>
    </source>
</evidence>
<dbReference type="GO" id="GO:0008658">
    <property type="term" value="F:penicillin binding"/>
    <property type="evidence" value="ECO:0007669"/>
    <property type="project" value="InterPro"/>
</dbReference>
<dbReference type="GO" id="GO:0071972">
    <property type="term" value="F:peptidoglycan L,D-transpeptidase activity"/>
    <property type="evidence" value="ECO:0007669"/>
    <property type="project" value="TreeGrafter"/>
</dbReference>
<comment type="caution">
    <text evidence="2">The sequence shown here is derived from an EMBL/GenBank/DDBJ whole genome shotgun (WGS) entry which is preliminary data.</text>
</comment>
<feature type="non-terminal residue" evidence="2">
    <location>
        <position position="1"/>
    </location>
</feature>
<reference evidence="2" key="1">
    <citation type="journal article" date="2014" name="Front. Microbiol.">
        <title>High frequency of phylogenetically diverse reductive dehalogenase-homologous genes in deep subseafloor sedimentary metagenomes.</title>
        <authorList>
            <person name="Kawai M."/>
            <person name="Futagami T."/>
            <person name="Toyoda A."/>
            <person name="Takaki Y."/>
            <person name="Nishi S."/>
            <person name="Hori S."/>
            <person name="Arai W."/>
            <person name="Tsubouchi T."/>
            <person name="Morono Y."/>
            <person name="Uchiyama I."/>
            <person name="Ito T."/>
            <person name="Fujiyama A."/>
            <person name="Inagaki F."/>
            <person name="Takami H."/>
        </authorList>
    </citation>
    <scope>NUCLEOTIDE SEQUENCE</scope>
    <source>
        <strain evidence="2">Expedition CK06-06</strain>
    </source>
</reference>
<dbReference type="InterPro" id="IPR012338">
    <property type="entry name" value="Beta-lactam/transpept-like"/>
</dbReference>
<protein>
    <recommendedName>
        <fullName evidence="1">Penicillin-binding protein transpeptidase domain-containing protein</fullName>
    </recommendedName>
</protein>
<dbReference type="InterPro" id="IPR001460">
    <property type="entry name" value="PCN-bd_Tpept"/>
</dbReference>
<dbReference type="PANTHER" id="PTHR30627">
    <property type="entry name" value="PEPTIDOGLYCAN D,D-TRANSPEPTIDASE"/>
    <property type="match status" value="1"/>
</dbReference>
<organism evidence="2">
    <name type="scientific">marine sediment metagenome</name>
    <dbReference type="NCBI Taxonomy" id="412755"/>
    <lineage>
        <taxon>unclassified sequences</taxon>
        <taxon>metagenomes</taxon>
        <taxon>ecological metagenomes</taxon>
    </lineage>
</organism>
<dbReference type="Gene3D" id="3.40.710.10">
    <property type="entry name" value="DD-peptidase/beta-lactamase superfamily"/>
    <property type="match status" value="1"/>
</dbReference>
<dbReference type="InterPro" id="IPR050515">
    <property type="entry name" value="Beta-lactam/transpept"/>
</dbReference>
<gene>
    <name evidence="2" type="ORF">S12H4_13695</name>
</gene>
<dbReference type="PANTHER" id="PTHR30627:SF2">
    <property type="entry name" value="PEPTIDOGLYCAN D,D-TRANSPEPTIDASE MRDA"/>
    <property type="match status" value="1"/>
</dbReference>
<dbReference type="EMBL" id="BARW01006520">
    <property type="protein sequence ID" value="GAI77026.1"/>
    <property type="molecule type" value="Genomic_DNA"/>
</dbReference>
<dbReference type="GO" id="GO:0005886">
    <property type="term" value="C:plasma membrane"/>
    <property type="evidence" value="ECO:0007669"/>
    <property type="project" value="TreeGrafter"/>
</dbReference>
<dbReference type="SUPFAM" id="SSF56601">
    <property type="entry name" value="beta-lactamase/transpeptidase-like"/>
    <property type="match status" value="1"/>
</dbReference>